<feature type="compositionally biased region" description="Low complexity" evidence="1">
    <location>
        <begin position="433"/>
        <end position="444"/>
    </location>
</feature>
<feature type="transmembrane region" description="Helical" evidence="2">
    <location>
        <begin position="359"/>
        <end position="381"/>
    </location>
</feature>
<protein>
    <recommendedName>
        <fullName evidence="5">Transmembrane protein</fullName>
    </recommendedName>
</protein>
<gene>
    <name evidence="3" type="ORF">BGZ96_003300</name>
</gene>
<organism evidence="3 4">
    <name type="scientific">Linnemannia gamsii</name>
    <dbReference type="NCBI Taxonomy" id="64522"/>
    <lineage>
        <taxon>Eukaryota</taxon>
        <taxon>Fungi</taxon>
        <taxon>Fungi incertae sedis</taxon>
        <taxon>Mucoromycota</taxon>
        <taxon>Mortierellomycotina</taxon>
        <taxon>Mortierellomycetes</taxon>
        <taxon>Mortierellales</taxon>
        <taxon>Mortierellaceae</taxon>
        <taxon>Linnemannia</taxon>
    </lineage>
</organism>
<comment type="caution">
    <text evidence="3">The sequence shown here is derived from an EMBL/GenBank/DDBJ whole genome shotgun (WGS) entry which is preliminary data.</text>
</comment>
<evidence type="ECO:0000256" key="2">
    <source>
        <dbReference type="SAM" id="Phobius"/>
    </source>
</evidence>
<name>A0ABQ7KG97_9FUNG</name>
<feature type="compositionally biased region" description="Polar residues" evidence="1">
    <location>
        <begin position="450"/>
        <end position="475"/>
    </location>
</feature>
<feature type="region of interest" description="Disordered" evidence="1">
    <location>
        <begin position="387"/>
        <end position="538"/>
    </location>
</feature>
<keyword evidence="4" id="KW-1185">Reference proteome</keyword>
<proteinExistence type="predicted"/>
<feature type="compositionally biased region" description="Low complexity" evidence="1">
    <location>
        <begin position="334"/>
        <end position="345"/>
    </location>
</feature>
<feature type="region of interest" description="Disordered" evidence="1">
    <location>
        <begin position="324"/>
        <end position="356"/>
    </location>
</feature>
<reference evidence="3 4" key="1">
    <citation type="journal article" date="2020" name="Fungal Divers.">
        <title>Resolving the Mortierellaceae phylogeny through synthesis of multi-gene phylogenetics and phylogenomics.</title>
        <authorList>
            <person name="Vandepol N."/>
            <person name="Liber J."/>
            <person name="Desiro A."/>
            <person name="Na H."/>
            <person name="Kennedy M."/>
            <person name="Barry K."/>
            <person name="Grigoriev I.V."/>
            <person name="Miller A.N."/>
            <person name="O'Donnell K."/>
            <person name="Stajich J.E."/>
            <person name="Bonito G."/>
        </authorList>
    </citation>
    <scope>NUCLEOTIDE SEQUENCE [LARGE SCALE GENOMIC DNA]</scope>
    <source>
        <strain evidence="3 4">AD045</strain>
    </source>
</reference>
<evidence type="ECO:0000313" key="4">
    <source>
        <dbReference type="Proteomes" id="UP001194696"/>
    </source>
</evidence>
<keyword evidence="2" id="KW-1133">Transmembrane helix</keyword>
<evidence type="ECO:0008006" key="5">
    <source>
        <dbReference type="Google" id="ProtNLM"/>
    </source>
</evidence>
<keyword evidence="2" id="KW-0812">Transmembrane</keyword>
<feature type="compositionally biased region" description="Low complexity" evidence="1">
    <location>
        <begin position="493"/>
        <end position="506"/>
    </location>
</feature>
<keyword evidence="2" id="KW-0472">Membrane</keyword>
<evidence type="ECO:0000313" key="3">
    <source>
        <dbReference type="EMBL" id="KAG0298032.1"/>
    </source>
</evidence>
<dbReference type="EMBL" id="JAAAIM010000017">
    <property type="protein sequence ID" value="KAG0298032.1"/>
    <property type="molecule type" value="Genomic_DNA"/>
</dbReference>
<evidence type="ECO:0000256" key="1">
    <source>
        <dbReference type="SAM" id="MobiDB-lite"/>
    </source>
</evidence>
<accession>A0ABQ7KG97</accession>
<sequence>MSIPNFQNGCIAPSNSGSNVYLAGVSTSGTLAVYSVNLANPNAPTITPIATNTDTSWSVQSKKACIPFPGLQGTANAPFLVQQFGVNTTLQVNIYPNGTTWGAFSFNGIAFMSSQLYSVAGSAKESVWITAKTNNTYTTGGPWTGMRLNATDMFATIADPVLTNYPSVTALVSVGTFIPASFTPAQGYTIVFDVLGGGSIYTALNTAVTLTGVDRVTTLSSPRAVDMGGIKLTANVIPITMIGVAYLLDQSPVDGTAVLYSIDPSKDNKLQRVTFPGSAPMFSIGMQATALGSQIVTYGSGSGSSASSPFNTFDTIAATWSGPGLVTPSPIAPPTTSAYPSPTGSQPSNGGDGESKTPVGAIVGGVVGALVVIALIAFFVIRNRRKNREAEEQQAAVRPTSSYHEAAKPDGNISAINNNNNNLVASPHMTHLQGQQFQQQQHGGFDPRTSYYSQPPQSPTIFQSQPDYSNGQKPYNYSPPIFNPNAQQPTIFQPASSSPQQSQGQAMYSPAQTAVPYSPVASQTQSNPPGTPHFNGYA</sequence>
<dbReference type="Proteomes" id="UP001194696">
    <property type="component" value="Unassembled WGS sequence"/>
</dbReference>